<reference evidence="2" key="1">
    <citation type="journal article" date="2018" name="DNA Res.">
        <title>Multiple hybrid de novo genome assembly of finger millet, an orphan allotetraploid crop.</title>
        <authorList>
            <person name="Hatakeyama M."/>
            <person name="Aluri S."/>
            <person name="Balachadran M.T."/>
            <person name="Sivarajan S.R."/>
            <person name="Patrignani A."/>
            <person name="Gruter S."/>
            <person name="Poveda L."/>
            <person name="Shimizu-Inatsugi R."/>
            <person name="Baeten J."/>
            <person name="Francoijs K.J."/>
            <person name="Nataraja K.N."/>
            <person name="Reddy Y.A.N."/>
            <person name="Phadnis S."/>
            <person name="Ravikumar R.L."/>
            <person name="Schlapbach R."/>
            <person name="Sreeman S.M."/>
            <person name="Shimizu K.K."/>
        </authorList>
    </citation>
    <scope>NUCLEOTIDE SEQUENCE</scope>
</reference>
<accession>A0AAV5DN27</accession>
<organism evidence="2 3">
    <name type="scientific">Eleusine coracana subsp. coracana</name>
    <dbReference type="NCBI Taxonomy" id="191504"/>
    <lineage>
        <taxon>Eukaryota</taxon>
        <taxon>Viridiplantae</taxon>
        <taxon>Streptophyta</taxon>
        <taxon>Embryophyta</taxon>
        <taxon>Tracheophyta</taxon>
        <taxon>Spermatophyta</taxon>
        <taxon>Magnoliopsida</taxon>
        <taxon>Liliopsida</taxon>
        <taxon>Poales</taxon>
        <taxon>Poaceae</taxon>
        <taxon>PACMAD clade</taxon>
        <taxon>Chloridoideae</taxon>
        <taxon>Cynodonteae</taxon>
        <taxon>Eleusininae</taxon>
        <taxon>Eleusine</taxon>
    </lineage>
</organism>
<feature type="compositionally biased region" description="Low complexity" evidence="1">
    <location>
        <begin position="1"/>
        <end position="16"/>
    </location>
</feature>
<reference evidence="2" key="2">
    <citation type="submission" date="2021-12" db="EMBL/GenBank/DDBJ databases">
        <title>Resequencing data analysis of finger millet.</title>
        <authorList>
            <person name="Hatakeyama M."/>
            <person name="Aluri S."/>
            <person name="Balachadran M.T."/>
            <person name="Sivarajan S.R."/>
            <person name="Poveda L."/>
            <person name="Shimizu-Inatsugi R."/>
            <person name="Schlapbach R."/>
            <person name="Sreeman S.M."/>
            <person name="Shimizu K.K."/>
        </authorList>
    </citation>
    <scope>NUCLEOTIDE SEQUENCE</scope>
</reference>
<sequence>MSGSPSPLSSIHSPCPTTGRSKAQRWKDCSPPSSDGSTSSGWVSPSYRNVLLTSKGVASPAAQVDEVVVPPPLKIVLKAQPRQTPASIAVDT</sequence>
<evidence type="ECO:0000313" key="2">
    <source>
        <dbReference type="EMBL" id="GJN11942.1"/>
    </source>
</evidence>
<dbReference type="AlphaFoldDB" id="A0AAV5DN27"/>
<dbReference type="Proteomes" id="UP001054889">
    <property type="component" value="Unassembled WGS sequence"/>
</dbReference>
<keyword evidence="3" id="KW-1185">Reference proteome</keyword>
<protein>
    <submittedName>
        <fullName evidence="2">Uncharacterized protein</fullName>
    </submittedName>
</protein>
<feature type="region of interest" description="Disordered" evidence="1">
    <location>
        <begin position="1"/>
        <end position="45"/>
    </location>
</feature>
<comment type="caution">
    <text evidence="2">The sequence shown here is derived from an EMBL/GenBank/DDBJ whole genome shotgun (WGS) entry which is preliminary data.</text>
</comment>
<gene>
    <name evidence="2" type="primary">ga30180</name>
    <name evidence="2" type="ORF">PR202_ga30180</name>
</gene>
<proteinExistence type="predicted"/>
<evidence type="ECO:0000313" key="3">
    <source>
        <dbReference type="Proteomes" id="UP001054889"/>
    </source>
</evidence>
<feature type="compositionally biased region" description="Low complexity" evidence="1">
    <location>
        <begin position="30"/>
        <end position="45"/>
    </location>
</feature>
<dbReference type="EMBL" id="BQKI01000021">
    <property type="protein sequence ID" value="GJN11942.1"/>
    <property type="molecule type" value="Genomic_DNA"/>
</dbReference>
<evidence type="ECO:0000256" key="1">
    <source>
        <dbReference type="SAM" id="MobiDB-lite"/>
    </source>
</evidence>
<name>A0AAV5DN27_ELECO</name>